<dbReference type="AlphaFoldDB" id="A0A2N3IBI3"/>
<evidence type="ECO:0000313" key="3">
    <source>
        <dbReference type="Proteomes" id="UP000233387"/>
    </source>
</evidence>
<feature type="signal peptide" evidence="1">
    <location>
        <begin position="1"/>
        <end position="20"/>
    </location>
</feature>
<evidence type="ECO:0008006" key="4">
    <source>
        <dbReference type="Google" id="ProtNLM"/>
    </source>
</evidence>
<dbReference type="OrthoDB" id="1118734at2"/>
<evidence type="ECO:0000256" key="1">
    <source>
        <dbReference type="SAM" id="SignalP"/>
    </source>
</evidence>
<comment type="caution">
    <text evidence="2">The sequence shown here is derived from an EMBL/GenBank/DDBJ whole genome shotgun (WGS) entry which is preliminary data.</text>
</comment>
<keyword evidence="1" id="KW-0732">Signal</keyword>
<keyword evidence="3" id="KW-1185">Reference proteome</keyword>
<dbReference type="RefSeq" id="WP_101359227.1">
    <property type="nucleotide sequence ID" value="NZ_NKXO01000032.1"/>
</dbReference>
<reference evidence="2 3" key="1">
    <citation type="submission" date="2017-06" db="EMBL/GenBank/DDBJ databases">
        <title>Raineya orbicola gen. nov., sp. nov. a slightly thermophilic bacterium of the phylum Bacteroidetes and the description of Raineyaceae fam. nov.</title>
        <authorList>
            <person name="Albuquerque L."/>
            <person name="Polonia A.R.M."/>
            <person name="Barroso C."/>
            <person name="Froufe H.J.C."/>
            <person name="Lage O."/>
            <person name="Lobo-Da-Cunha A."/>
            <person name="Egas C."/>
            <person name="Da Costa M.S."/>
        </authorList>
    </citation>
    <scope>NUCLEOTIDE SEQUENCE [LARGE SCALE GENOMIC DNA]</scope>
    <source>
        <strain evidence="2 3">SPSPC-11</strain>
    </source>
</reference>
<organism evidence="2 3">
    <name type="scientific">Raineya orbicola</name>
    <dbReference type="NCBI Taxonomy" id="2016530"/>
    <lineage>
        <taxon>Bacteria</taxon>
        <taxon>Pseudomonadati</taxon>
        <taxon>Bacteroidota</taxon>
        <taxon>Cytophagia</taxon>
        <taxon>Cytophagales</taxon>
        <taxon>Raineyaceae</taxon>
        <taxon>Raineya</taxon>
    </lineage>
</organism>
<gene>
    <name evidence="2" type="ORF">Rain11_1963</name>
</gene>
<accession>A0A2N3IBI3</accession>
<sequence length="243" mass="28954">MPKKFLLFSFALLFPVCVQAQGFNELGSWNILNVGYALNDKWSLNAEAQLRSLGFYGRFHYYEVKAGASFRLNRQFSVSAFGGTYQTYADLGGNFDTPKINDEERLWVQANLHNEWGRVFIEHRYRYEARWTLRGYRNRFRYRLQLQVPLNKPRFEPQTFFATISNELFLTDRATYFERNRFFVGFGYQWSKTLTQQVGWLYQFDYFVNDEIGKNFLQISLAFRLKKTEKDLTSPENINNENQ</sequence>
<dbReference type="InterPro" id="IPR019619">
    <property type="entry name" value="DUF2490"/>
</dbReference>
<dbReference type="EMBL" id="NKXO01000032">
    <property type="protein sequence ID" value="PKQ67618.1"/>
    <property type="molecule type" value="Genomic_DNA"/>
</dbReference>
<protein>
    <recommendedName>
        <fullName evidence="4">DUF2490 domain-containing protein</fullName>
    </recommendedName>
</protein>
<feature type="chain" id="PRO_5014678223" description="DUF2490 domain-containing protein" evidence="1">
    <location>
        <begin position="21"/>
        <end position="243"/>
    </location>
</feature>
<dbReference type="Proteomes" id="UP000233387">
    <property type="component" value="Unassembled WGS sequence"/>
</dbReference>
<name>A0A2N3IBI3_9BACT</name>
<dbReference type="Pfam" id="PF10677">
    <property type="entry name" value="DUF2490"/>
    <property type="match status" value="1"/>
</dbReference>
<proteinExistence type="predicted"/>
<evidence type="ECO:0000313" key="2">
    <source>
        <dbReference type="EMBL" id="PKQ67618.1"/>
    </source>
</evidence>